<name>A0A6J5KQR0_9CAUD</name>
<proteinExistence type="predicted"/>
<organism evidence="1">
    <name type="scientific">uncultured Caudovirales phage</name>
    <dbReference type="NCBI Taxonomy" id="2100421"/>
    <lineage>
        <taxon>Viruses</taxon>
        <taxon>Duplodnaviria</taxon>
        <taxon>Heunggongvirae</taxon>
        <taxon>Uroviricota</taxon>
        <taxon>Caudoviricetes</taxon>
        <taxon>Peduoviridae</taxon>
        <taxon>Maltschvirus</taxon>
        <taxon>Maltschvirus maltsch</taxon>
    </lineage>
</organism>
<dbReference type="EMBL" id="LR796172">
    <property type="protein sequence ID" value="CAB4123565.1"/>
    <property type="molecule type" value="Genomic_DNA"/>
</dbReference>
<gene>
    <name evidence="1" type="ORF">UFOVP48_33</name>
</gene>
<evidence type="ECO:0000313" key="1">
    <source>
        <dbReference type="EMBL" id="CAB4123565.1"/>
    </source>
</evidence>
<accession>A0A6J5KQR0</accession>
<sequence>MKEEWLFPGAVVPVDMDTTLALVTEIKRLVNVIGGMALAQIPQEQEGPIADGWSINFSNGHSGLGVYAHLDEYPEEGAILLSGVPKWAIDAIKEVRAQPASPPSECKTEAEQTAYAFGWWKALESVRAEQPAQEPVAIVGVGGVTNEITVGWIQMPKHNDKLYTTPPKRERVLFPTMLRKMWSGGEVQSWLDENVNKEKNT</sequence>
<protein>
    <submittedName>
        <fullName evidence="1">Uncharacterized protein</fullName>
    </submittedName>
</protein>
<reference evidence="1" key="1">
    <citation type="submission" date="2020-04" db="EMBL/GenBank/DDBJ databases">
        <authorList>
            <person name="Chiriac C."/>
            <person name="Salcher M."/>
            <person name="Ghai R."/>
            <person name="Kavagutti S V."/>
        </authorList>
    </citation>
    <scope>NUCLEOTIDE SEQUENCE</scope>
</reference>